<protein>
    <submittedName>
        <fullName evidence="1">Uncharacterized protein</fullName>
    </submittedName>
</protein>
<proteinExistence type="predicted"/>
<dbReference type="AlphaFoldDB" id="A0A0A9GHT2"/>
<dbReference type="EMBL" id="GBRH01173261">
    <property type="protein sequence ID" value="JAE24635.1"/>
    <property type="molecule type" value="Transcribed_RNA"/>
</dbReference>
<reference evidence="1" key="1">
    <citation type="submission" date="2014-09" db="EMBL/GenBank/DDBJ databases">
        <authorList>
            <person name="Magalhaes I.L.F."/>
            <person name="Oliveira U."/>
            <person name="Santos F.R."/>
            <person name="Vidigal T.H.D.A."/>
            <person name="Brescovit A.D."/>
            <person name="Santos A.J."/>
        </authorList>
    </citation>
    <scope>NUCLEOTIDE SEQUENCE</scope>
    <source>
        <tissue evidence="1">Shoot tissue taken approximately 20 cm above the soil surface</tissue>
    </source>
</reference>
<evidence type="ECO:0000313" key="1">
    <source>
        <dbReference type="EMBL" id="JAE24635.1"/>
    </source>
</evidence>
<sequence length="37" mass="4344">MCYIQGGKVKLRTSFVYHVRNINSFNQCVVCELSRHL</sequence>
<name>A0A0A9GHT2_ARUDO</name>
<accession>A0A0A9GHT2</accession>
<organism evidence="1">
    <name type="scientific">Arundo donax</name>
    <name type="common">Giant reed</name>
    <name type="synonym">Donax arundinaceus</name>
    <dbReference type="NCBI Taxonomy" id="35708"/>
    <lineage>
        <taxon>Eukaryota</taxon>
        <taxon>Viridiplantae</taxon>
        <taxon>Streptophyta</taxon>
        <taxon>Embryophyta</taxon>
        <taxon>Tracheophyta</taxon>
        <taxon>Spermatophyta</taxon>
        <taxon>Magnoliopsida</taxon>
        <taxon>Liliopsida</taxon>
        <taxon>Poales</taxon>
        <taxon>Poaceae</taxon>
        <taxon>PACMAD clade</taxon>
        <taxon>Arundinoideae</taxon>
        <taxon>Arundineae</taxon>
        <taxon>Arundo</taxon>
    </lineage>
</organism>
<reference evidence="1" key="2">
    <citation type="journal article" date="2015" name="Data Brief">
        <title>Shoot transcriptome of the giant reed, Arundo donax.</title>
        <authorList>
            <person name="Barrero R.A."/>
            <person name="Guerrero F.D."/>
            <person name="Moolhuijzen P."/>
            <person name="Goolsby J.A."/>
            <person name="Tidwell J."/>
            <person name="Bellgard S.E."/>
            <person name="Bellgard M.I."/>
        </authorList>
    </citation>
    <scope>NUCLEOTIDE SEQUENCE</scope>
    <source>
        <tissue evidence="1">Shoot tissue taken approximately 20 cm above the soil surface</tissue>
    </source>
</reference>